<dbReference type="SUPFAM" id="SSF48371">
    <property type="entry name" value="ARM repeat"/>
    <property type="match status" value="1"/>
</dbReference>
<reference evidence="2" key="1">
    <citation type="submission" date="2022-08" db="EMBL/GenBank/DDBJ databases">
        <title>Novel sulfate-reducing endosymbionts in the free-living metamonad Anaeramoeba.</title>
        <authorList>
            <person name="Jerlstrom-Hultqvist J."/>
            <person name="Cepicka I."/>
            <person name="Gallot-Lavallee L."/>
            <person name="Salas-Leiva D."/>
            <person name="Curtis B.A."/>
            <person name="Zahonova K."/>
            <person name="Pipaliya S."/>
            <person name="Dacks J."/>
            <person name="Roger A.J."/>
        </authorList>
    </citation>
    <scope>NUCLEOTIDE SEQUENCE</scope>
    <source>
        <strain evidence="2">Schooner1</strain>
    </source>
</reference>
<sequence>MESIETSIKLNLVKQKDQEKQLNSLIILSQNISQGRQLNEFFDLIIKNCLLNETASVVIKIMSYQIIKQSPDINNIRYKNEWKKLTPIIEKDLKSSDPNLAIAALRILLHSPISILRQLLTDCLPHLFEILDGRETILLTKPLIFTFSRIVLYHLGSIPELDLENCKEIYGLIGQLALDHRDEISVIAFSAIRQLFLEISQGWVFAEQDSNLDQFSERKQLTKLSQFVSQSLVKQFDTYRERFSCLNSKDSYVCLIPLAIAATQELIPNNLRTKGAKEVIKNNIQKLVEKHLFLTFNSMNEEIIFEVCSILLYLAQVQRNCIQSRWVYLSVVKLLELLERDSEKINLTILLDKIGQTLPLLDHFKQINITKRLFPFVELLKERIDRFSVLTQIYKGILFQALEKRTIQNFRQNINVSNPISKYFESNYVINLCQSEGDLFLDECIYCLCKCTLGLYGISKFKQIVNKLMPKKNRNFDQIQPITLQSLKEKEEKENQKEKNEGIEINLFGGNNELDLMDTSNTEEETTFIIVRVLTALDVIHYSINSKIWSCEKLTCSVDSLLRLCDRTFYYAIYLTTESLLHFKVQELIGVMLKLYAEKKIRKVDEVFLYIISKYIQNNGREELGLIIFELVKKLLMFTEINSQTLKVLTTVSNTGNFGQLYKTKMIKKFQNDTLNKDEKNYLEKKKLNKKKKKLFIKKIFSKNKKNNSLKNYLKNYQNIDESQEPNYYLLFQTCFIISIRFPNLRKKILQLLKEFISQNKSKIKPYIQNCKLTLNKIKKYSLFKDFSIKSFLNHNFLTKSEENPTNLDRQFRFLFQQTQKNNYNYFNIDNKNKNENENENENNNNNNKTVGKNGNDGNGQLRINKNNNLINKINVKSFESEKVVISGLNDLFKIEAFHLIEEKYKRVDWKCKITNITNIKFTNIILKLNFFGMVYPLKGENSLSITILNLEPQRPIEWSVPFSITQLSNNSFSLEVHFKKSTNPKEILISQPYILPIQHFLTPSLIPFSFFMDLWSTFPHSIIIETVFVKKKTPVSQLIDIIKTKPFAMISSKSFSNNSFLQYTFLSETWFGDKFAFVLNGIKESSIQNCVFRIEIRTENSFVLDAVIENQKFWIKFLSDGLLETKNVY</sequence>
<accession>A0ABQ8X5T8</accession>
<evidence type="ECO:0000256" key="1">
    <source>
        <dbReference type="SAM" id="MobiDB-lite"/>
    </source>
</evidence>
<evidence type="ECO:0000313" key="3">
    <source>
        <dbReference type="Proteomes" id="UP001150062"/>
    </source>
</evidence>
<dbReference type="InterPro" id="IPR037501">
    <property type="entry name" value="TPLATE"/>
</dbReference>
<protein>
    <submittedName>
        <fullName evidence="2">Tset complex member tsta</fullName>
    </submittedName>
</protein>
<dbReference type="Proteomes" id="UP001150062">
    <property type="component" value="Unassembled WGS sequence"/>
</dbReference>
<dbReference type="PANTHER" id="PTHR36029">
    <property type="entry name" value="TSET COMPLEX MEMBER TSTA"/>
    <property type="match status" value="1"/>
</dbReference>
<evidence type="ECO:0000313" key="2">
    <source>
        <dbReference type="EMBL" id="KAJ6227357.1"/>
    </source>
</evidence>
<keyword evidence="3" id="KW-1185">Reference proteome</keyword>
<feature type="compositionally biased region" description="Low complexity" evidence="1">
    <location>
        <begin position="842"/>
        <end position="864"/>
    </location>
</feature>
<comment type="caution">
    <text evidence="2">The sequence shown here is derived from an EMBL/GenBank/DDBJ whole genome shotgun (WGS) entry which is preliminary data.</text>
</comment>
<proteinExistence type="predicted"/>
<dbReference type="InterPro" id="IPR016024">
    <property type="entry name" value="ARM-type_fold"/>
</dbReference>
<name>A0ABQ8X5T8_9EUKA</name>
<dbReference type="EMBL" id="JAOAOG010000336">
    <property type="protein sequence ID" value="KAJ6227357.1"/>
    <property type="molecule type" value="Genomic_DNA"/>
</dbReference>
<feature type="region of interest" description="Disordered" evidence="1">
    <location>
        <begin position="832"/>
        <end position="864"/>
    </location>
</feature>
<organism evidence="2 3">
    <name type="scientific">Anaeramoeba flamelloides</name>
    <dbReference type="NCBI Taxonomy" id="1746091"/>
    <lineage>
        <taxon>Eukaryota</taxon>
        <taxon>Metamonada</taxon>
        <taxon>Anaeramoebidae</taxon>
        <taxon>Anaeramoeba</taxon>
    </lineage>
</organism>
<gene>
    <name evidence="2" type="ORF">M0813_09938</name>
</gene>
<dbReference type="PANTHER" id="PTHR36029:SF1">
    <property type="entry name" value="PROTEIN TPLATE"/>
    <property type="match status" value="1"/>
</dbReference>